<dbReference type="Pfam" id="PF13639">
    <property type="entry name" value="zf-RING_2"/>
    <property type="match status" value="1"/>
</dbReference>
<proteinExistence type="predicted"/>
<dbReference type="GO" id="GO:0005634">
    <property type="term" value="C:nucleus"/>
    <property type="evidence" value="ECO:0007669"/>
    <property type="project" value="TreeGrafter"/>
</dbReference>
<name>A0A8S1KYX0_9CILI</name>
<feature type="domain" description="RING-type" evidence="5">
    <location>
        <begin position="305"/>
        <end position="346"/>
    </location>
</feature>
<evidence type="ECO:0000256" key="2">
    <source>
        <dbReference type="ARBA" id="ARBA00022771"/>
    </source>
</evidence>
<accession>A0A8S1KYX0</accession>
<dbReference type="SMART" id="SM00184">
    <property type="entry name" value="RING"/>
    <property type="match status" value="1"/>
</dbReference>
<evidence type="ECO:0000256" key="3">
    <source>
        <dbReference type="ARBA" id="ARBA00022833"/>
    </source>
</evidence>
<dbReference type="InterPro" id="IPR001841">
    <property type="entry name" value="Znf_RING"/>
</dbReference>
<dbReference type="OrthoDB" id="294186at2759"/>
<dbReference type="InterPro" id="IPR051834">
    <property type="entry name" value="RING_finger_E3_ligase"/>
</dbReference>
<gene>
    <name evidence="6" type="ORF">PSON_ATCC_30995.1.T0140294</name>
</gene>
<dbReference type="Proteomes" id="UP000692954">
    <property type="component" value="Unassembled WGS sequence"/>
</dbReference>
<dbReference type="GO" id="GO:0008270">
    <property type="term" value="F:zinc ion binding"/>
    <property type="evidence" value="ECO:0007669"/>
    <property type="project" value="UniProtKB-KW"/>
</dbReference>
<evidence type="ECO:0000256" key="4">
    <source>
        <dbReference type="PROSITE-ProRule" id="PRU00175"/>
    </source>
</evidence>
<organism evidence="6 7">
    <name type="scientific">Paramecium sonneborni</name>
    <dbReference type="NCBI Taxonomy" id="65129"/>
    <lineage>
        <taxon>Eukaryota</taxon>
        <taxon>Sar</taxon>
        <taxon>Alveolata</taxon>
        <taxon>Ciliophora</taxon>
        <taxon>Intramacronucleata</taxon>
        <taxon>Oligohymenophorea</taxon>
        <taxon>Peniculida</taxon>
        <taxon>Parameciidae</taxon>
        <taxon>Paramecium</taxon>
    </lineage>
</organism>
<sequence length="349" mass="41195">MQFDQKSFETFFCNFCSTHVLNSSKQVHEKKCLGKILIEKGSNYEQDQMMQSQNLQQFSGINQIQIEQNIDSSILQPIKLMTYTQVQNQGIQFQNQQNYQQNSINQQTIDQSTEQNFPSFNIANRNQMQIKNSRISQNQQNTSQTILQFPSPPSQLTNQILQSQQINNNNLNQDIQRVFPIKKLNPQNQSEQQTINVFRQNFNQNLLQNQIQSQSVSFFPQIPKNKFKFSKNQSNQYEQDFEQDGLSNFDLFKKYTDEEINLMNNEQLYQYFIHLQINENHKNESDEQAQKIQREQELKEQESQCVICQDIIEDENNSQILNCLHKFHIICLSDWLQQKSCCPICKSSV</sequence>
<keyword evidence="3" id="KW-0862">Zinc</keyword>
<evidence type="ECO:0000313" key="6">
    <source>
        <dbReference type="EMBL" id="CAD8060458.1"/>
    </source>
</evidence>
<protein>
    <recommendedName>
        <fullName evidence="5">RING-type domain-containing protein</fullName>
    </recommendedName>
</protein>
<dbReference type="PANTHER" id="PTHR45931:SF3">
    <property type="entry name" value="RING ZINC FINGER-CONTAINING PROTEIN"/>
    <property type="match status" value="1"/>
</dbReference>
<keyword evidence="1" id="KW-0479">Metal-binding</keyword>
<dbReference type="GO" id="GO:0006511">
    <property type="term" value="P:ubiquitin-dependent protein catabolic process"/>
    <property type="evidence" value="ECO:0007669"/>
    <property type="project" value="TreeGrafter"/>
</dbReference>
<keyword evidence="7" id="KW-1185">Reference proteome</keyword>
<evidence type="ECO:0000313" key="7">
    <source>
        <dbReference type="Proteomes" id="UP000692954"/>
    </source>
</evidence>
<dbReference type="AlphaFoldDB" id="A0A8S1KYX0"/>
<evidence type="ECO:0000259" key="5">
    <source>
        <dbReference type="PROSITE" id="PS50089"/>
    </source>
</evidence>
<dbReference type="EMBL" id="CAJJDN010000014">
    <property type="protein sequence ID" value="CAD8060458.1"/>
    <property type="molecule type" value="Genomic_DNA"/>
</dbReference>
<comment type="caution">
    <text evidence="6">The sequence shown here is derived from an EMBL/GenBank/DDBJ whole genome shotgun (WGS) entry which is preliminary data.</text>
</comment>
<dbReference type="GO" id="GO:0061630">
    <property type="term" value="F:ubiquitin protein ligase activity"/>
    <property type="evidence" value="ECO:0007669"/>
    <property type="project" value="TreeGrafter"/>
</dbReference>
<keyword evidence="2 4" id="KW-0863">Zinc-finger</keyword>
<reference evidence="6" key="1">
    <citation type="submission" date="2021-01" db="EMBL/GenBank/DDBJ databases">
        <authorList>
            <consortium name="Genoscope - CEA"/>
            <person name="William W."/>
        </authorList>
    </citation>
    <scope>NUCLEOTIDE SEQUENCE</scope>
</reference>
<dbReference type="PROSITE" id="PS50089">
    <property type="entry name" value="ZF_RING_2"/>
    <property type="match status" value="1"/>
</dbReference>
<dbReference type="PANTHER" id="PTHR45931">
    <property type="entry name" value="SI:CH211-59O9.10"/>
    <property type="match status" value="1"/>
</dbReference>
<evidence type="ECO:0000256" key="1">
    <source>
        <dbReference type="ARBA" id="ARBA00022723"/>
    </source>
</evidence>